<evidence type="ECO:0000313" key="1">
    <source>
        <dbReference type="EMBL" id="GHF11469.1"/>
    </source>
</evidence>
<keyword evidence="2" id="KW-1185">Reference proteome</keyword>
<dbReference type="EMBL" id="BNAU01000006">
    <property type="protein sequence ID" value="GHF11469.1"/>
    <property type="molecule type" value="Genomic_DNA"/>
</dbReference>
<name>A0ABQ3JAY4_9PSEU</name>
<accession>A0ABQ3JAY4</accession>
<protein>
    <recommendedName>
        <fullName evidence="3">Transposase</fullName>
    </recommendedName>
</protein>
<proteinExistence type="predicted"/>
<organism evidence="1 2">
    <name type="scientific">Amycolatopsis deserti</name>
    <dbReference type="NCBI Taxonomy" id="185696"/>
    <lineage>
        <taxon>Bacteria</taxon>
        <taxon>Bacillati</taxon>
        <taxon>Actinomycetota</taxon>
        <taxon>Actinomycetes</taxon>
        <taxon>Pseudonocardiales</taxon>
        <taxon>Pseudonocardiaceae</taxon>
        <taxon>Amycolatopsis</taxon>
    </lineage>
</organism>
<evidence type="ECO:0000313" key="2">
    <source>
        <dbReference type="Proteomes" id="UP000605897"/>
    </source>
</evidence>
<evidence type="ECO:0008006" key="3">
    <source>
        <dbReference type="Google" id="ProtNLM"/>
    </source>
</evidence>
<sequence>MSRVVASFAHRTSPRGAGYDPRAAASVLLYRFLVIKLEMAIFREIELWPMIRRPVPYVTGQSLATL</sequence>
<reference evidence="2" key="1">
    <citation type="journal article" date="2019" name="Int. J. Syst. Evol. Microbiol.">
        <title>The Global Catalogue of Microorganisms (GCM) 10K type strain sequencing project: providing services to taxonomists for standard genome sequencing and annotation.</title>
        <authorList>
            <consortium name="The Broad Institute Genomics Platform"/>
            <consortium name="The Broad Institute Genome Sequencing Center for Infectious Disease"/>
            <person name="Wu L."/>
            <person name="Ma J."/>
        </authorList>
    </citation>
    <scope>NUCLEOTIDE SEQUENCE [LARGE SCALE GENOMIC DNA]</scope>
    <source>
        <strain evidence="2">CGMCC 4.7677</strain>
    </source>
</reference>
<comment type="caution">
    <text evidence="1">The sequence shown here is derived from an EMBL/GenBank/DDBJ whole genome shotgun (WGS) entry which is preliminary data.</text>
</comment>
<gene>
    <name evidence="1" type="ORF">GCM10017786_51550</name>
</gene>
<dbReference type="Proteomes" id="UP000605897">
    <property type="component" value="Unassembled WGS sequence"/>
</dbReference>